<protein>
    <submittedName>
        <fullName evidence="2">Uncharacterized protein</fullName>
    </submittedName>
</protein>
<evidence type="ECO:0000313" key="3">
    <source>
        <dbReference type="Proteomes" id="UP000324222"/>
    </source>
</evidence>
<evidence type="ECO:0000256" key="1">
    <source>
        <dbReference type="SAM" id="MobiDB-lite"/>
    </source>
</evidence>
<accession>A0A5B7FMC8</accession>
<comment type="caution">
    <text evidence="2">The sequence shown here is derived from an EMBL/GenBank/DDBJ whole genome shotgun (WGS) entry which is preliminary data.</text>
</comment>
<keyword evidence="3" id="KW-1185">Reference proteome</keyword>
<gene>
    <name evidence="2" type="ORF">E2C01_042401</name>
</gene>
<feature type="compositionally biased region" description="Basic and acidic residues" evidence="1">
    <location>
        <begin position="63"/>
        <end position="78"/>
    </location>
</feature>
<name>A0A5B7FMC8_PORTR</name>
<sequence>MRLGKYEEGKTRAIKIMLKSQVTAEGLLSNAWKLKDAQEMKMIYVRRSMTEEERAMMRELATEVREKNEARSEDDKKCGNGGSTGRNRYFV</sequence>
<evidence type="ECO:0000313" key="2">
    <source>
        <dbReference type="EMBL" id="MPC48621.1"/>
    </source>
</evidence>
<reference evidence="2 3" key="1">
    <citation type="submission" date="2019-05" db="EMBL/GenBank/DDBJ databases">
        <title>Another draft genome of Portunus trituberculatus and its Hox gene families provides insights of decapod evolution.</title>
        <authorList>
            <person name="Jeong J.-H."/>
            <person name="Song I."/>
            <person name="Kim S."/>
            <person name="Choi T."/>
            <person name="Kim D."/>
            <person name="Ryu S."/>
            <person name="Kim W."/>
        </authorList>
    </citation>
    <scope>NUCLEOTIDE SEQUENCE [LARGE SCALE GENOMIC DNA]</scope>
    <source>
        <tissue evidence="2">Muscle</tissue>
    </source>
</reference>
<feature type="region of interest" description="Disordered" evidence="1">
    <location>
        <begin position="63"/>
        <end position="91"/>
    </location>
</feature>
<dbReference type="Proteomes" id="UP000324222">
    <property type="component" value="Unassembled WGS sequence"/>
</dbReference>
<organism evidence="2 3">
    <name type="scientific">Portunus trituberculatus</name>
    <name type="common">Swimming crab</name>
    <name type="synonym">Neptunus trituberculatus</name>
    <dbReference type="NCBI Taxonomy" id="210409"/>
    <lineage>
        <taxon>Eukaryota</taxon>
        <taxon>Metazoa</taxon>
        <taxon>Ecdysozoa</taxon>
        <taxon>Arthropoda</taxon>
        <taxon>Crustacea</taxon>
        <taxon>Multicrustacea</taxon>
        <taxon>Malacostraca</taxon>
        <taxon>Eumalacostraca</taxon>
        <taxon>Eucarida</taxon>
        <taxon>Decapoda</taxon>
        <taxon>Pleocyemata</taxon>
        <taxon>Brachyura</taxon>
        <taxon>Eubrachyura</taxon>
        <taxon>Portunoidea</taxon>
        <taxon>Portunidae</taxon>
        <taxon>Portuninae</taxon>
        <taxon>Portunus</taxon>
    </lineage>
</organism>
<dbReference type="EMBL" id="VSRR010008380">
    <property type="protein sequence ID" value="MPC48621.1"/>
    <property type="molecule type" value="Genomic_DNA"/>
</dbReference>
<proteinExistence type="predicted"/>
<dbReference type="AlphaFoldDB" id="A0A5B7FMC8"/>